<protein>
    <recommendedName>
        <fullName evidence="1">Peptidase M24 domain-containing protein</fullName>
    </recommendedName>
</protein>
<keyword evidence="3" id="KW-1185">Reference proteome</keyword>
<dbReference type="PANTHER" id="PTHR46112">
    <property type="entry name" value="AMINOPEPTIDASE"/>
    <property type="match status" value="1"/>
</dbReference>
<gene>
    <name evidence="2" type="ORF">CERZMDRAFT_87894</name>
</gene>
<dbReference type="InterPro" id="IPR050659">
    <property type="entry name" value="Peptidase_M24B"/>
</dbReference>
<dbReference type="OrthoDB" id="2818246at2759"/>
<proteinExistence type="predicted"/>
<organism evidence="2 3">
    <name type="scientific">Cercospora zeae-maydis SCOH1-5</name>
    <dbReference type="NCBI Taxonomy" id="717836"/>
    <lineage>
        <taxon>Eukaryota</taxon>
        <taxon>Fungi</taxon>
        <taxon>Dikarya</taxon>
        <taxon>Ascomycota</taxon>
        <taxon>Pezizomycotina</taxon>
        <taxon>Dothideomycetes</taxon>
        <taxon>Dothideomycetidae</taxon>
        <taxon>Mycosphaerellales</taxon>
        <taxon>Mycosphaerellaceae</taxon>
        <taxon>Cercospora</taxon>
    </lineage>
</organism>
<evidence type="ECO:0000259" key="1">
    <source>
        <dbReference type="Pfam" id="PF00557"/>
    </source>
</evidence>
<evidence type="ECO:0000313" key="3">
    <source>
        <dbReference type="Proteomes" id="UP000799539"/>
    </source>
</evidence>
<reference evidence="2" key="1">
    <citation type="journal article" date="2020" name="Stud. Mycol.">
        <title>101 Dothideomycetes genomes: a test case for predicting lifestyles and emergence of pathogens.</title>
        <authorList>
            <person name="Haridas S."/>
            <person name="Albert R."/>
            <person name="Binder M."/>
            <person name="Bloem J."/>
            <person name="Labutti K."/>
            <person name="Salamov A."/>
            <person name="Andreopoulos B."/>
            <person name="Baker S."/>
            <person name="Barry K."/>
            <person name="Bills G."/>
            <person name="Bluhm B."/>
            <person name="Cannon C."/>
            <person name="Castanera R."/>
            <person name="Culley D."/>
            <person name="Daum C."/>
            <person name="Ezra D."/>
            <person name="Gonzalez J."/>
            <person name="Henrissat B."/>
            <person name="Kuo A."/>
            <person name="Liang C."/>
            <person name="Lipzen A."/>
            <person name="Lutzoni F."/>
            <person name="Magnuson J."/>
            <person name="Mondo S."/>
            <person name="Nolan M."/>
            <person name="Ohm R."/>
            <person name="Pangilinan J."/>
            <person name="Park H.-J."/>
            <person name="Ramirez L."/>
            <person name="Alfaro M."/>
            <person name="Sun H."/>
            <person name="Tritt A."/>
            <person name="Yoshinaga Y."/>
            <person name="Zwiers L.-H."/>
            <person name="Turgeon B."/>
            <person name="Goodwin S."/>
            <person name="Spatafora J."/>
            <person name="Crous P."/>
            <person name="Grigoriev I."/>
        </authorList>
    </citation>
    <scope>NUCLEOTIDE SEQUENCE</scope>
    <source>
        <strain evidence="2">SCOH1-5</strain>
    </source>
</reference>
<dbReference type="Pfam" id="PF00557">
    <property type="entry name" value="Peptidase_M24"/>
    <property type="match status" value="1"/>
</dbReference>
<name>A0A6A6F6D9_9PEZI</name>
<dbReference type="AlphaFoldDB" id="A0A6A6F6D9"/>
<sequence>MSTVASTERARAQALREAETKAVALFDSISNSLIHPGITEKQLSDAIHKLGQETCNVRTHWHKRLVRSGANTLRPFQDNPPDRTIEAGDILVIDLGPVFKAWEADFGRTYVLDHPQSDPVKLQLRDALEPMWWKIKSLYDANPDMTGGELYELALEAAAEDGWEWGATPIAGHIVGDFPHERIPNDKVTNYITRGNQQSMTEVDKNGNRRHWILEVHLRPKGKEYGGFFEQLLTVA</sequence>
<dbReference type="CDD" id="cd01066">
    <property type="entry name" value="APP_MetAP"/>
    <property type="match status" value="1"/>
</dbReference>
<dbReference type="Gene3D" id="3.90.230.10">
    <property type="entry name" value="Creatinase/methionine aminopeptidase superfamily"/>
    <property type="match status" value="1"/>
</dbReference>
<evidence type="ECO:0000313" key="2">
    <source>
        <dbReference type="EMBL" id="KAF2208161.1"/>
    </source>
</evidence>
<accession>A0A6A6F6D9</accession>
<dbReference type="InterPro" id="IPR000994">
    <property type="entry name" value="Pept_M24"/>
</dbReference>
<dbReference type="SUPFAM" id="SSF55920">
    <property type="entry name" value="Creatinase/aminopeptidase"/>
    <property type="match status" value="1"/>
</dbReference>
<dbReference type="EMBL" id="ML992696">
    <property type="protein sequence ID" value="KAF2208161.1"/>
    <property type="molecule type" value="Genomic_DNA"/>
</dbReference>
<dbReference type="Proteomes" id="UP000799539">
    <property type="component" value="Unassembled WGS sequence"/>
</dbReference>
<dbReference type="InterPro" id="IPR036005">
    <property type="entry name" value="Creatinase/aminopeptidase-like"/>
</dbReference>
<dbReference type="PANTHER" id="PTHR46112:SF2">
    <property type="entry name" value="XAA-PRO AMINOPEPTIDASE P-RELATED"/>
    <property type="match status" value="1"/>
</dbReference>
<feature type="domain" description="Peptidase M24" evidence="1">
    <location>
        <begin position="14"/>
        <end position="185"/>
    </location>
</feature>